<dbReference type="GO" id="GO:0004622">
    <property type="term" value="F:phosphatidylcholine lysophospholipase activity"/>
    <property type="evidence" value="ECO:0007669"/>
    <property type="project" value="TreeGrafter"/>
</dbReference>
<dbReference type="InterPro" id="IPR036514">
    <property type="entry name" value="SGNH_hydro_sf"/>
</dbReference>
<feature type="domain" description="SGNH hydrolase-type esterase" evidence="1">
    <location>
        <begin position="17"/>
        <end position="163"/>
    </location>
</feature>
<dbReference type="PANTHER" id="PTHR30383">
    <property type="entry name" value="THIOESTERASE 1/PROTEASE 1/LYSOPHOSPHOLIPASE L1"/>
    <property type="match status" value="1"/>
</dbReference>
<protein>
    <recommendedName>
        <fullName evidence="1">SGNH hydrolase-type esterase domain-containing protein</fullName>
    </recommendedName>
</protein>
<dbReference type="Gene3D" id="3.40.50.1110">
    <property type="entry name" value="SGNH hydrolase"/>
    <property type="match status" value="1"/>
</dbReference>
<dbReference type="InterPro" id="IPR051532">
    <property type="entry name" value="Ester_Hydrolysis_Enzymes"/>
</dbReference>
<evidence type="ECO:0000313" key="3">
    <source>
        <dbReference type="Proteomes" id="UP000586254"/>
    </source>
</evidence>
<dbReference type="RefSeq" id="WP_090411290.1">
    <property type="nucleotide sequence ID" value="NZ_CAJKZB010000005.1"/>
</dbReference>
<sequence length="173" mass="19240">MKSDEILMIGDSLIEYGDWDDLLGTEVINRGMGGDTTEGVLMRVGRSLKREPGKIFLMVGVNDIITGESTGFIARNYEAILEKIRALSPESAVFVHKALPCSPEKLFFVFDNSRVTALNREIERLAKKYGAECVDLWDVLTKNGELLPEYTTDGVHLTASAYTLWAGRLKPLL</sequence>
<dbReference type="Proteomes" id="UP000586254">
    <property type="component" value="Unassembled WGS sequence"/>
</dbReference>
<dbReference type="PANTHER" id="PTHR30383:SF5">
    <property type="entry name" value="SGNH HYDROLASE-TYPE ESTERASE DOMAIN-CONTAINING PROTEIN"/>
    <property type="match status" value="1"/>
</dbReference>
<name>A0A1I5H9R1_9FIRM</name>
<comment type="caution">
    <text evidence="2">The sequence shown here is derived from an EMBL/GenBank/DDBJ whole genome shotgun (WGS) entry which is preliminary data.</text>
</comment>
<dbReference type="InterPro" id="IPR013830">
    <property type="entry name" value="SGNH_hydro"/>
</dbReference>
<proteinExistence type="predicted"/>
<evidence type="ECO:0000259" key="1">
    <source>
        <dbReference type="Pfam" id="PF13472"/>
    </source>
</evidence>
<accession>A0A1I5H9R1</accession>
<dbReference type="SUPFAM" id="SSF52266">
    <property type="entry name" value="SGNH hydrolase"/>
    <property type="match status" value="1"/>
</dbReference>
<gene>
    <name evidence="2" type="ORF">H0N91_01715</name>
</gene>
<dbReference type="EMBL" id="JACCKS010000002">
    <property type="protein sequence ID" value="NZA36886.1"/>
    <property type="molecule type" value="Genomic_DNA"/>
</dbReference>
<dbReference type="AlphaFoldDB" id="A0A1I5H9R1"/>
<evidence type="ECO:0000313" key="2">
    <source>
        <dbReference type="EMBL" id="NZA36886.1"/>
    </source>
</evidence>
<dbReference type="Pfam" id="PF13472">
    <property type="entry name" value="Lipase_GDSL_2"/>
    <property type="match status" value="1"/>
</dbReference>
<reference evidence="2 3" key="1">
    <citation type="submission" date="2020-07" db="EMBL/GenBank/DDBJ databases">
        <title>Organ Donor 1.</title>
        <authorList>
            <person name="Marsh A.J."/>
            <person name="Azcarate-Peril M.A."/>
        </authorList>
    </citation>
    <scope>NUCLEOTIDE SEQUENCE [LARGE SCALE GENOMIC DNA]</scope>
    <source>
        <strain evidence="2 3">AMC0717</strain>
    </source>
</reference>
<organism evidence="2 3">
    <name type="scientific">Eubacterium callanderi</name>
    <dbReference type="NCBI Taxonomy" id="53442"/>
    <lineage>
        <taxon>Bacteria</taxon>
        <taxon>Bacillati</taxon>
        <taxon>Bacillota</taxon>
        <taxon>Clostridia</taxon>
        <taxon>Eubacteriales</taxon>
        <taxon>Eubacteriaceae</taxon>
        <taxon>Eubacterium</taxon>
    </lineage>
</organism>